<dbReference type="Gene3D" id="3.30.200.20">
    <property type="entry name" value="Phosphorylase Kinase, domain 1"/>
    <property type="match status" value="1"/>
</dbReference>
<feature type="region of interest" description="Disordered" evidence="5">
    <location>
        <begin position="835"/>
        <end position="866"/>
    </location>
</feature>
<feature type="region of interest" description="Disordered" evidence="5">
    <location>
        <begin position="471"/>
        <end position="597"/>
    </location>
</feature>
<dbReference type="SUPFAM" id="SSF56112">
    <property type="entry name" value="Protein kinase-like (PK-like)"/>
    <property type="match status" value="1"/>
</dbReference>
<feature type="region of interest" description="Disordered" evidence="5">
    <location>
        <begin position="700"/>
        <end position="762"/>
    </location>
</feature>
<dbReference type="Gene3D" id="1.10.510.10">
    <property type="entry name" value="Transferase(Phosphotransferase) domain 1"/>
    <property type="match status" value="1"/>
</dbReference>
<feature type="compositionally biased region" description="Pro residues" evidence="5">
    <location>
        <begin position="847"/>
        <end position="865"/>
    </location>
</feature>
<feature type="compositionally biased region" description="Pro residues" evidence="5">
    <location>
        <begin position="702"/>
        <end position="714"/>
    </location>
</feature>
<dbReference type="InterPro" id="IPR011009">
    <property type="entry name" value="Kinase-like_dom_sf"/>
</dbReference>
<feature type="compositionally biased region" description="Acidic residues" evidence="5">
    <location>
        <begin position="518"/>
        <end position="544"/>
    </location>
</feature>
<organism evidence="7 8">
    <name type="scientific">Myxococcus xanthus</name>
    <dbReference type="NCBI Taxonomy" id="34"/>
    <lineage>
        <taxon>Bacteria</taxon>
        <taxon>Pseudomonadati</taxon>
        <taxon>Myxococcota</taxon>
        <taxon>Myxococcia</taxon>
        <taxon>Myxococcales</taxon>
        <taxon>Cystobacterineae</taxon>
        <taxon>Myxococcaceae</taxon>
        <taxon>Myxococcus</taxon>
    </lineage>
</organism>
<dbReference type="RefSeq" id="WP_140799116.1">
    <property type="nucleotide sequence ID" value="NZ_CP017173.1"/>
</dbReference>
<gene>
    <name evidence="7" type="ORF">BHS09_23230</name>
</gene>
<evidence type="ECO:0000259" key="6">
    <source>
        <dbReference type="PROSITE" id="PS50011"/>
    </source>
</evidence>
<keyword evidence="4" id="KW-0067">ATP-binding</keyword>
<reference evidence="7 8" key="1">
    <citation type="journal article" date="2019" name="Science">
        <title>Social genes are selection hotspots in kin groups of a soil microbe.</title>
        <authorList>
            <person name="Wielgoss S."/>
            <person name="Wolfensberger R."/>
            <person name="Sun L."/>
            <person name="Fiegna F."/>
            <person name="Velicer G.J."/>
        </authorList>
    </citation>
    <scope>NUCLEOTIDE SEQUENCE [LARGE SCALE GENOMIC DNA]</scope>
    <source>
        <strain evidence="7 8">MC3.5.9c15</strain>
    </source>
</reference>
<keyword evidence="2" id="KW-0547">Nucleotide-binding</keyword>
<dbReference type="InterPro" id="IPR000719">
    <property type="entry name" value="Prot_kinase_dom"/>
</dbReference>
<keyword evidence="3 7" id="KW-0418">Kinase</keyword>
<evidence type="ECO:0000313" key="8">
    <source>
        <dbReference type="Proteomes" id="UP000320179"/>
    </source>
</evidence>
<proteinExistence type="predicted"/>
<evidence type="ECO:0000313" key="7">
    <source>
        <dbReference type="EMBL" id="QDE69664.1"/>
    </source>
</evidence>
<feature type="domain" description="Protein kinase" evidence="6">
    <location>
        <begin position="10"/>
        <end position="285"/>
    </location>
</feature>
<feature type="compositionally biased region" description="Low complexity" evidence="5">
    <location>
        <begin position="723"/>
        <end position="738"/>
    </location>
</feature>
<protein>
    <submittedName>
        <fullName evidence="7">Protein kinase</fullName>
    </submittedName>
</protein>
<dbReference type="PANTHER" id="PTHR43289">
    <property type="entry name" value="MITOGEN-ACTIVATED PROTEIN KINASE KINASE KINASE 20-RELATED"/>
    <property type="match status" value="1"/>
</dbReference>
<feature type="compositionally biased region" description="Pro residues" evidence="5">
    <location>
        <begin position="752"/>
        <end position="762"/>
    </location>
</feature>
<evidence type="ECO:0000256" key="2">
    <source>
        <dbReference type="ARBA" id="ARBA00022741"/>
    </source>
</evidence>
<evidence type="ECO:0000256" key="3">
    <source>
        <dbReference type="ARBA" id="ARBA00022777"/>
    </source>
</evidence>
<dbReference type="PANTHER" id="PTHR43289:SF6">
    <property type="entry name" value="SERINE_THREONINE-PROTEIN KINASE NEKL-3"/>
    <property type="match status" value="1"/>
</dbReference>
<dbReference type="InterPro" id="IPR008266">
    <property type="entry name" value="Tyr_kinase_AS"/>
</dbReference>
<dbReference type="PROSITE" id="PS00109">
    <property type="entry name" value="PROTEIN_KINASE_TYR"/>
    <property type="match status" value="1"/>
</dbReference>
<evidence type="ECO:0000256" key="1">
    <source>
        <dbReference type="ARBA" id="ARBA00022679"/>
    </source>
</evidence>
<feature type="region of interest" description="Disordered" evidence="5">
    <location>
        <begin position="420"/>
        <end position="458"/>
    </location>
</feature>
<dbReference type="CDD" id="cd14014">
    <property type="entry name" value="STKc_PknB_like"/>
    <property type="match status" value="1"/>
</dbReference>
<sequence length="941" mass="100588">MKKPTLFGKYLLLERINVGGMAEVFIAKAFGVEGFERILAIKKILPTMAEDEEFITMFIDEARISVQLNHANVVHINELGKYDDTYFIAMEYVAGRDVRTMLERYRRRKEIMPTAQAVFIASKICDGLDYAHRKKDARGQDLHIIHRDVSPQNILISYEGEVKVIDFGIAKAANRSQKTQAGILKGKFGYMSPEQVRGMPIDRRSDIFAVGVLLYEMLTGEKLFVGESDFSTLEKVRNAEVPLPSEFNPSIPQGLEKVVLKALTREPEDRYQWASDMAEDLMRFLLAGDAIYSSKHLSSYMKEAFAEDMLREAEKMERYAGIERPDQIEASGITVAPGFNRQAARRAPPPAVVVTGTPAGRASTAPAQPVQDYIPPPTAEELEEMGVGAGDKTQIVDSSHTFMSPETRVADSSVVVDDSITGRTENPIQDHGTSGSYNSLRAPAPDTSSRKGKSGPKAQVVISNEEGEAYSGATMIGPAPSAPPTRSRGSSPSLDEETGSRPVPVSGRGRGGKRAPEPEEDPSDYEQPPEEDSGADYDAQDDYGDEGHPHDDLNEPEEEVTGSVPLPPEEAPPPTKAAAPTKAKAKTKAPAKGKPALNLKTLPKPVLFAAAAAIVLLLVVGVVMATRPSTGEVTFMVSPSNPSARIQLNGQEVQLNTLLALPAGQYRVTASAPGQQSSAKTVDVVAGSRIVVSLPLEAEPQAAPPPENKPPAAPPTNTGVVIAAGTTEPAAPAEAPGGDKAPENAPVDNGQTPPPATDPAPAPVQVAAVFKGDDGAEIAVNGERLGRIPDARMANLEVGKTYSFTAKLAGYKPYSGEFKADGSSQQVTVAFEMTKEPQPEPTVANVRPPPQAAPKPPPAPKPPRAPKVMGKFACSTKPAGADIYVDGKKTNRQTPVTLGSPLMLPVGKRKISFKLNGKTTKPVVVDITEDSVAKLVNVPIE</sequence>
<evidence type="ECO:0000256" key="5">
    <source>
        <dbReference type="SAM" id="MobiDB-lite"/>
    </source>
</evidence>
<accession>A0AAE6G2E3</accession>
<feature type="compositionally biased region" description="Polar residues" evidence="5">
    <location>
        <begin position="421"/>
        <end position="439"/>
    </location>
</feature>
<dbReference type="PROSITE" id="PS50011">
    <property type="entry name" value="PROTEIN_KINASE_DOM"/>
    <property type="match status" value="1"/>
</dbReference>
<dbReference type="EMBL" id="CP017174">
    <property type="protein sequence ID" value="QDE69664.1"/>
    <property type="molecule type" value="Genomic_DNA"/>
</dbReference>
<dbReference type="AlphaFoldDB" id="A0AAE6G2E3"/>
<dbReference type="Proteomes" id="UP000320179">
    <property type="component" value="Chromosome"/>
</dbReference>
<name>A0AAE6G2E3_MYXXA</name>
<dbReference type="Pfam" id="PF00069">
    <property type="entry name" value="Pkinase"/>
    <property type="match status" value="1"/>
</dbReference>
<dbReference type="GO" id="GO:0005524">
    <property type="term" value="F:ATP binding"/>
    <property type="evidence" value="ECO:0007669"/>
    <property type="project" value="UniProtKB-KW"/>
</dbReference>
<keyword evidence="1" id="KW-0808">Transferase</keyword>
<feature type="compositionally biased region" description="Pro residues" evidence="5">
    <location>
        <begin position="565"/>
        <end position="575"/>
    </location>
</feature>
<dbReference type="GO" id="GO:0004674">
    <property type="term" value="F:protein serine/threonine kinase activity"/>
    <property type="evidence" value="ECO:0007669"/>
    <property type="project" value="TreeGrafter"/>
</dbReference>
<evidence type="ECO:0000256" key="4">
    <source>
        <dbReference type="ARBA" id="ARBA00022840"/>
    </source>
</evidence>